<dbReference type="EMBL" id="CP023154">
    <property type="protein sequence ID" value="QEK78266.1"/>
    <property type="molecule type" value="Genomic_DNA"/>
</dbReference>
<evidence type="ECO:0000313" key="2">
    <source>
        <dbReference type="Proteomes" id="UP000324354"/>
    </source>
</evidence>
<proteinExistence type="predicted"/>
<dbReference type="AlphaFoldDB" id="A0A5C0XMJ1"/>
<dbReference type="Gene3D" id="3.20.20.80">
    <property type="entry name" value="Glycosidases"/>
    <property type="match status" value="1"/>
</dbReference>
<reference evidence="1 2" key="1">
    <citation type="submission" date="2017-08" db="EMBL/GenBank/DDBJ databases">
        <title>Resequencing and Reannotation of the genome of Pyrococcus furiosus type strain DSM3638.</title>
        <authorList>
            <person name="Reichelt R.M."/>
            <person name="Bunk B."/>
        </authorList>
    </citation>
    <scope>NUCLEOTIDE SEQUENCE [LARGE SCALE GENOMIC DNA]</scope>
    <source>
        <strain evidence="1 2">DSM 3638</strain>
    </source>
</reference>
<dbReference type="Proteomes" id="UP000324354">
    <property type="component" value="Chromosome"/>
</dbReference>
<dbReference type="OrthoDB" id="86313at2157"/>
<dbReference type="GeneID" id="41712360"/>
<dbReference type="Pfam" id="PF14307">
    <property type="entry name" value="Glyco_tran_WbsX"/>
    <property type="match status" value="1"/>
</dbReference>
<dbReference type="RefSeq" id="WP_048059037.1">
    <property type="nucleotide sequence ID" value="NC_003413.1"/>
</dbReference>
<sequence length="316" mass="37107">MGKYHAIEDIVQWKHIDWARGHGIYIFWVDWTNYIHTSDGRRIQEITRKLLDKGMNVGVMIGAQVDMHFTKGYPSVDLSDPWNKNVLLEVVRMAIPLMKHPNYYRINGKPAIFIWNEAIFYNRAEAYREIKEMVKRDLGVEPYIIADVLPRIMADRKVIPGTPEGEWYIRNLLLRKNDGGDKFIDAYTSWIGFYSVQGETALTPREIEMYSKLYREHVEAWSSYTNGRNKCFIPTVSPGFDRTFDKSFNQQFPIPRDPKRFAEMLKIALDSLGNCKEIRIDTWNDFYEGTFIEPSVSDGFTYLEVLEEFIKELKEN</sequence>
<protein>
    <submittedName>
        <fullName evidence="1">Uncharacterized protein</fullName>
    </submittedName>
</protein>
<dbReference type="GeneID" id="24883606"/>
<evidence type="ECO:0000313" key="1">
    <source>
        <dbReference type="EMBL" id="QEK78266.1"/>
    </source>
</evidence>
<accession>A0A5C0XMJ1</accession>
<organism evidence="1 2">
    <name type="scientific">Pyrococcus furiosus (strain ATCC 43587 / DSM 3638 / JCM 8422 / Vc1)</name>
    <dbReference type="NCBI Taxonomy" id="186497"/>
    <lineage>
        <taxon>Archaea</taxon>
        <taxon>Methanobacteriati</taxon>
        <taxon>Methanobacteriota</taxon>
        <taxon>Thermococci</taxon>
        <taxon>Thermococcales</taxon>
        <taxon>Thermococcaceae</taxon>
        <taxon>Pyrococcus</taxon>
    </lineage>
</organism>
<name>A0A5C0XMJ1_PYRFU</name>
<gene>
    <name evidence="1" type="ORF">PFDSM3638_02785</name>
</gene>
<dbReference type="InterPro" id="IPR032719">
    <property type="entry name" value="WbsX"/>
</dbReference>